<dbReference type="EMBL" id="LAZR01030610">
    <property type="protein sequence ID" value="KKL56099.1"/>
    <property type="molecule type" value="Genomic_DNA"/>
</dbReference>
<dbReference type="AlphaFoldDB" id="A0A0F9D3H0"/>
<sequence length="102" mass="11664">MQLSTETGENIAEYAMRKAEKKPLFTLVSLSGRLDKLSGSTWHASLPNGELILLHLKLDEQDYFDIGFAESKNKAKKEVALKIIENSNLYQWLKDNYNDTMI</sequence>
<accession>A0A0F9D3H0</accession>
<evidence type="ECO:0000313" key="1">
    <source>
        <dbReference type="EMBL" id="KKL56099.1"/>
    </source>
</evidence>
<protein>
    <submittedName>
        <fullName evidence="1">Uncharacterized protein</fullName>
    </submittedName>
</protein>
<name>A0A0F9D3H0_9ZZZZ</name>
<organism evidence="1">
    <name type="scientific">marine sediment metagenome</name>
    <dbReference type="NCBI Taxonomy" id="412755"/>
    <lineage>
        <taxon>unclassified sequences</taxon>
        <taxon>metagenomes</taxon>
        <taxon>ecological metagenomes</taxon>
    </lineage>
</organism>
<proteinExistence type="predicted"/>
<reference evidence="1" key="1">
    <citation type="journal article" date="2015" name="Nature">
        <title>Complex archaea that bridge the gap between prokaryotes and eukaryotes.</title>
        <authorList>
            <person name="Spang A."/>
            <person name="Saw J.H."/>
            <person name="Jorgensen S.L."/>
            <person name="Zaremba-Niedzwiedzka K."/>
            <person name="Martijn J."/>
            <person name="Lind A.E."/>
            <person name="van Eijk R."/>
            <person name="Schleper C."/>
            <person name="Guy L."/>
            <person name="Ettema T.J."/>
        </authorList>
    </citation>
    <scope>NUCLEOTIDE SEQUENCE</scope>
</reference>
<comment type="caution">
    <text evidence="1">The sequence shown here is derived from an EMBL/GenBank/DDBJ whole genome shotgun (WGS) entry which is preliminary data.</text>
</comment>
<gene>
    <name evidence="1" type="ORF">LCGC14_2248830</name>
</gene>